<evidence type="ECO:0000259" key="3">
    <source>
        <dbReference type="Pfam" id="PF05699"/>
    </source>
</evidence>
<sequence length="816" mass="92397">MPKSSHPYWKEHTFVQGQSGQRQGSGTKSWQCMYCESIYSSTITRVICHVSGLGGHGIGGCQKVPKEVADKVIGENGQLLRGRVAPGREELAERDDALLRPSSSSLYSHRDPSPSMPSSASTDDIGRTLKRPASSFVDDTSTQNTPGISNAAASGIPPTSVSIPDQSQSTLRSRVFSDSWVKERKRIAEIEIARTLIECNLSFNVLRTEQWKRMIRSVAAVGTLPDHDEWIGVEYRRMRTTMLDQERERIDIALAPIRDSWARFGCTIMADGWSDFRRRHMINILVSSCLGTIFLRAIDVGIGGQSVTGEFIYRHIREVILEIGAEFVVQIITDNASNCRRMGEMVEEDFPTIVWTPCAAHCLDLMIEDIARLSWIQPVVQQAVRVTTFFRKKHQALAIFRKHSQLDMVRPSKTRFAYMFLVFDRLIRLRAALRGTVVDPQWDQMHVSGTEQARIVRLTLLDDGFWTQMSLLSGMLRSMWALLQLTDSEGCTIGHLYSMFREMRASIEAYSELTDERRTEILQIIDTRCDYLIRPIHGISTLLHPLYKGDDTLQDMKLLASRDVYLSRVLDVDRQIQFDTEFITYANNLGATYSRPTSFRRDLCKSPVNWWQTYGYTTPDVRNIALRVLSQDCSAGACERNWSAYSLVQTKVRNHLSTHQMQRLVYCRANLKVDRDLFLWSDDVVPEPPSTQEEDEIYRMLHRELESVGMRVTRSRAARTSRISVIEGKRASTSSRLAPRGPRPRRGAVRGSRGSSNSRGASQSIERESLSVMDVHLDDIDDIPVISPQMAAIDFDDEGELLVGDIASSSTEDDAF</sequence>
<comment type="caution">
    <text evidence="4">The sequence shown here is derived from an EMBL/GenBank/DDBJ whole genome shotgun (WGS) entry which is preliminary data.</text>
</comment>
<evidence type="ECO:0000259" key="2">
    <source>
        <dbReference type="Pfam" id="PF04937"/>
    </source>
</evidence>
<feature type="region of interest" description="Disordered" evidence="1">
    <location>
        <begin position="84"/>
        <end position="168"/>
    </location>
</feature>
<feature type="compositionally biased region" description="Basic and acidic residues" evidence="1">
    <location>
        <begin position="86"/>
        <end position="98"/>
    </location>
</feature>
<dbReference type="GO" id="GO:0046983">
    <property type="term" value="F:protein dimerization activity"/>
    <property type="evidence" value="ECO:0007669"/>
    <property type="project" value="InterPro"/>
</dbReference>
<proteinExistence type="predicted"/>
<dbReference type="SUPFAM" id="SSF53098">
    <property type="entry name" value="Ribonuclease H-like"/>
    <property type="match status" value="1"/>
</dbReference>
<protein>
    <submittedName>
        <fullName evidence="4">Uncharacterized protein</fullName>
    </submittedName>
</protein>
<dbReference type="Pfam" id="PF05699">
    <property type="entry name" value="Dimer_Tnp_hAT"/>
    <property type="match status" value="1"/>
</dbReference>
<keyword evidence="5" id="KW-1185">Reference proteome</keyword>
<dbReference type="InterPro" id="IPR008906">
    <property type="entry name" value="HATC_C_dom"/>
</dbReference>
<evidence type="ECO:0000313" key="4">
    <source>
        <dbReference type="EMBL" id="KAH7443543.1"/>
    </source>
</evidence>
<accession>A0A8T2VCQ5</accession>
<feature type="domain" description="DUF659" evidence="2">
    <location>
        <begin position="235"/>
        <end position="385"/>
    </location>
</feature>
<dbReference type="PANTHER" id="PTHR32166">
    <property type="entry name" value="OSJNBA0013A04.12 PROTEIN"/>
    <property type="match status" value="1"/>
</dbReference>
<dbReference type="InterPro" id="IPR012337">
    <property type="entry name" value="RNaseH-like_sf"/>
</dbReference>
<organism evidence="4 5">
    <name type="scientific">Ceratopteris richardii</name>
    <name type="common">Triangle waterfern</name>
    <dbReference type="NCBI Taxonomy" id="49495"/>
    <lineage>
        <taxon>Eukaryota</taxon>
        <taxon>Viridiplantae</taxon>
        <taxon>Streptophyta</taxon>
        <taxon>Embryophyta</taxon>
        <taxon>Tracheophyta</taxon>
        <taxon>Polypodiopsida</taxon>
        <taxon>Polypodiidae</taxon>
        <taxon>Polypodiales</taxon>
        <taxon>Pteridineae</taxon>
        <taxon>Pteridaceae</taxon>
        <taxon>Parkerioideae</taxon>
        <taxon>Ceratopteris</taxon>
    </lineage>
</organism>
<gene>
    <name evidence="4" type="ORF">KP509_02G039600</name>
</gene>
<reference evidence="4" key="1">
    <citation type="submission" date="2021-08" db="EMBL/GenBank/DDBJ databases">
        <title>WGS assembly of Ceratopteris richardii.</title>
        <authorList>
            <person name="Marchant D.B."/>
            <person name="Chen G."/>
            <person name="Jenkins J."/>
            <person name="Shu S."/>
            <person name="Leebens-Mack J."/>
            <person name="Grimwood J."/>
            <person name="Schmutz J."/>
            <person name="Soltis P."/>
            <person name="Soltis D."/>
            <person name="Chen Z.-H."/>
        </authorList>
    </citation>
    <scope>NUCLEOTIDE SEQUENCE</scope>
    <source>
        <strain evidence="4">Whitten #5841</strain>
        <tissue evidence="4">Leaf</tissue>
    </source>
</reference>
<feature type="compositionally biased region" description="Low complexity" evidence="1">
    <location>
        <begin position="749"/>
        <end position="764"/>
    </location>
</feature>
<dbReference type="Proteomes" id="UP000825935">
    <property type="component" value="Chromosome 2"/>
</dbReference>
<evidence type="ECO:0000256" key="1">
    <source>
        <dbReference type="SAM" id="MobiDB-lite"/>
    </source>
</evidence>
<evidence type="ECO:0000313" key="5">
    <source>
        <dbReference type="Proteomes" id="UP000825935"/>
    </source>
</evidence>
<feature type="compositionally biased region" description="Low complexity" evidence="1">
    <location>
        <begin position="16"/>
        <end position="25"/>
    </location>
</feature>
<feature type="compositionally biased region" description="Polar residues" evidence="1">
    <location>
        <begin position="137"/>
        <end position="168"/>
    </location>
</feature>
<dbReference type="AlphaFoldDB" id="A0A8T2VCQ5"/>
<dbReference type="InterPro" id="IPR007021">
    <property type="entry name" value="DUF659"/>
</dbReference>
<feature type="region of interest" description="Disordered" evidence="1">
    <location>
        <begin position="1"/>
        <end position="25"/>
    </location>
</feature>
<dbReference type="EMBL" id="CM035407">
    <property type="protein sequence ID" value="KAH7443543.1"/>
    <property type="molecule type" value="Genomic_DNA"/>
</dbReference>
<dbReference type="OrthoDB" id="4951847at2759"/>
<name>A0A8T2VCQ5_CERRI</name>
<feature type="region of interest" description="Disordered" evidence="1">
    <location>
        <begin position="723"/>
        <end position="767"/>
    </location>
</feature>
<dbReference type="PANTHER" id="PTHR32166:SF123">
    <property type="entry name" value="BED-TYPE DOMAIN-CONTAINING PROTEIN"/>
    <property type="match status" value="1"/>
</dbReference>
<dbReference type="Pfam" id="PF04937">
    <property type="entry name" value="DUF659"/>
    <property type="match status" value="1"/>
</dbReference>
<feature type="domain" description="HAT C-terminal dimerisation" evidence="3">
    <location>
        <begin position="606"/>
        <end position="671"/>
    </location>
</feature>